<evidence type="ECO:0000313" key="2">
    <source>
        <dbReference type="EMBL" id="QBD79643.1"/>
    </source>
</evidence>
<dbReference type="SUPFAM" id="SSF53474">
    <property type="entry name" value="alpha/beta-Hydrolases"/>
    <property type="match status" value="1"/>
</dbReference>
<accession>A0A4P6JW68</accession>
<gene>
    <name evidence="2" type="ORF">EPA93_28170</name>
</gene>
<dbReference type="OrthoDB" id="9775557at2"/>
<sequence length="236" mass="26393">MSTYVLVHGAWHGMWCWDKVAPLLRQAGHRVITFDLPGHGQDKTPVSEVTLDLYARRVGDVLAEQSEPVILVGHSMGGVAVSEAAERYPEKVQKLIYLCAFLLRDGEYLLQYGQKDAGSLATANLTPDEAGISLSLPKEKLREIFYADCSEEDIERAVNLVRPQAIQPLNAIIHETAENFGCIPRIYIECLQDRTISIECQRQMYAASPCQKVYTLNSSHAPFFSMPEELTRLLLA</sequence>
<dbReference type="AlphaFoldDB" id="A0A4P6JW68"/>
<dbReference type="PANTHER" id="PTHR10992">
    <property type="entry name" value="METHYLESTERASE FAMILY MEMBER"/>
    <property type="match status" value="1"/>
</dbReference>
<evidence type="ECO:0000313" key="3">
    <source>
        <dbReference type="Proteomes" id="UP000290365"/>
    </source>
</evidence>
<proteinExistence type="predicted"/>
<reference evidence="2 3" key="1">
    <citation type="submission" date="2019-01" db="EMBL/GenBank/DDBJ databases">
        <title>Ktedonosporobacter rubrisoli SCAWS-G2.</title>
        <authorList>
            <person name="Huang Y."/>
            <person name="Yan B."/>
        </authorList>
    </citation>
    <scope>NUCLEOTIDE SEQUENCE [LARGE SCALE GENOMIC DNA]</scope>
    <source>
        <strain evidence="2 3">SCAWS-G2</strain>
    </source>
</reference>
<dbReference type="GO" id="GO:0080030">
    <property type="term" value="F:methyl indole-3-acetate esterase activity"/>
    <property type="evidence" value="ECO:0007669"/>
    <property type="project" value="TreeGrafter"/>
</dbReference>
<dbReference type="Pfam" id="PF12697">
    <property type="entry name" value="Abhydrolase_6"/>
    <property type="match status" value="1"/>
</dbReference>
<dbReference type="InterPro" id="IPR045889">
    <property type="entry name" value="MES/HNL"/>
</dbReference>
<dbReference type="KEGG" id="kbs:EPA93_28170"/>
<evidence type="ECO:0000259" key="1">
    <source>
        <dbReference type="Pfam" id="PF12697"/>
    </source>
</evidence>
<dbReference type="PANTHER" id="PTHR10992:SF1086">
    <property type="entry name" value="AB HYDROLASE-1 DOMAIN-CONTAINING PROTEIN"/>
    <property type="match status" value="1"/>
</dbReference>
<name>A0A4P6JW68_KTERU</name>
<dbReference type="PRINTS" id="PR00111">
    <property type="entry name" value="ABHYDROLASE"/>
</dbReference>
<dbReference type="RefSeq" id="WP_129890709.1">
    <property type="nucleotide sequence ID" value="NZ_CP035758.1"/>
</dbReference>
<dbReference type="GO" id="GO:0080032">
    <property type="term" value="F:methyl jasmonate esterase activity"/>
    <property type="evidence" value="ECO:0007669"/>
    <property type="project" value="TreeGrafter"/>
</dbReference>
<feature type="domain" description="AB hydrolase-1" evidence="1">
    <location>
        <begin position="5"/>
        <end position="230"/>
    </location>
</feature>
<organism evidence="2 3">
    <name type="scientific">Ktedonosporobacter rubrisoli</name>
    <dbReference type="NCBI Taxonomy" id="2509675"/>
    <lineage>
        <taxon>Bacteria</taxon>
        <taxon>Bacillati</taxon>
        <taxon>Chloroflexota</taxon>
        <taxon>Ktedonobacteria</taxon>
        <taxon>Ktedonobacterales</taxon>
        <taxon>Ktedonosporobacteraceae</taxon>
        <taxon>Ktedonosporobacter</taxon>
    </lineage>
</organism>
<protein>
    <submittedName>
        <fullName evidence="2">Alpha/beta fold hydrolase</fullName>
    </submittedName>
</protein>
<dbReference type="EMBL" id="CP035758">
    <property type="protein sequence ID" value="QBD79643.1"/>
    <property type="molecule type" value="Genomic_DNA"/>
</dbReference>
<keyword evidence="3" id="KW-1185">Reference proteome</keyword>
<dbReference type="InterPro" id="IPR029058">
    <property type="entry name" value="AB_hydrolase_fold"/>
</dbReference>
<dbReference type="Proteomes" id="UP000290365">
    <property type="component" value="Chromosome"/>
</dbReference>
<keyword evidence="2" id="KW-0378">Hydrolase</keyword>
<dbReference type="Gene3D" id="3.40.50.1820">
    <property type="entry name" value="alpha/beta hydrolase"/>
    <property type="match status" value="1"/>
</dbReference>
<dbReference type="InterPro" id="IPR000073">
    <property type="entry name" value="AB_hydrolase_1"/>
</dbReference>